<dbReference type="PRINTS" id="PR00455">
    <property type="entry name" value="HTHTETR"/>
</dbReference>
<evidence type="ECO:0000256" key="3">
    <source>
        <dbReference type="SAM" id="MobiDB-lite"/>
    </source>
</evidence>
<name>K6WQM7_9ACTN</name>
<dbReference type="InterPro" id="IPR001647">
    <property type="entry name" value="HTH_TetR"/>
</dbReference>
<dbReference type="Gene3D" id="1.10.357.10">
    <property type="entry name" value="Tetracycline Repressor, domain 2"/>
    <property type="match status" value="2"/>
</dbReference>
<dbReference type="Proteomes" id="UP000035058">
    <property type="component" value="Unassembled WGS sequence"/>
</dbReference>
<dbReference type="SUPFAM" id="SSF46689">
    <property type="entry name" value="Homeodomain-like"/>
    <property type="match status" value="2"/>
</dbReference>
<dbReference type="AlphaFoldDB" id="K6WQM7"/>
<protein>
    <submittedName>
        <fullName evidence="5">Putative TetR family transcriptional regulator</fullName>
    </submittedName>
</protein>
<evidence type="ECO:0000256" key="2">
    <source>
        <dbReference type="PROSITE-ProRule" id="PRU00335"/>
    </source>
</evidence>
<dbReference type="GO" id="GO:0000976">
    <property type="term" value="F:transcription cis-regulatory region binding"/>
    <property type="evidence" value="ECO:0007669"/>
    <property type="project" value="TreeGrafter"/>
</dbReference>
<proteinExistence type="predicted"/>
<keyword evidence="6" id="KW-1185">Reference proteome</keyword>
<evidence type="ECO:0000313" key="6">
    <source>
        <dbReference type="Proteomes" id="UP000035058"/>
    </source>
</evidence>
<dbReference type="EMBL" id="BAHE01000032">
    <property type="protein sequence ID" value="GAC01741.1"/>
    <property type="molecule type" value="Genomic_DNA"/>
</dbReference>
<evidence type="ECO:0000259" key="4">
    <source>
        <dbReference type="PROSITE" id="PS50977"/>
    </source>
</evidence>
<evidence type="ECO:0000313" key="5">
    <source>
        <dbReference type="EMBL" id="GAC01741.1"/>
    </source>
</evidence>
<feature type="domain" description="HTH tetR-type" evidence="4">
    <location>
        <begin position="39"/>
        <end position="99"/>
    </location>
</feature>
<dbReference type="InterPro" id="IPR050109">
    <property type="entry name" value="HTH-type_TetR-like_transc_reg"/>
</dbReference>
<dbReference type="GO" id="GO:0003700">
    <property type="term" value="F:DNA-binding transcription factor activity"/>
    <property type="evidence" value="ECO:0007669"/>
    <property type="project" value="TreeGrafter"/>
</dbReference>
<evidence type="ECO:0000256" key="1">
    <source>
        <dbReference type="ARBA" id="ARBA00023125"/>
    </source>
</evidence>
<accession>K6WQM7</accession>
<organism evidence="5 6">
    <name type="scientific">Gordonia namibiensis NBRC 108229</name>
    <dbReference type="NCBI Taxonomy" id="1208314"/>
    <lineage>
        <taxon>Bacteria</taxon>
        <taxon>Bacillati</taxon>
        <taxon>Actinomycetota</taxon>
        <taxon>Actinomycetes</taxon>
        <taxon>Mycobacteriales</taxon>
        <taxon>Gordoniaceae</taxon>
        <taxon>Gordonia</taxon>
    </lineage>
</organism>
<dbReference type="PANTHER" id="PTHR30055">
    <property type="entry name" value="HTH-TYPE TRANSCRIPTIONAL REGULATOR RUTR"/>
    <property type="match status" value="1"/>
</dbReference>
<reference evidence="5 6" key="1">
    <citation type="submission" date="2012-08" db="EMBL/GenBank/DDBJ databases">
        <title>Whole genome shotgun sequence of Gordonia namibiensis NBRC 108229.</title>
        <authorList>
            <person name="Isaki-Nakamura S."/>
            <person name="Hosoyama A."/>
            <person name="Tsuchikane K."/>
            <person name="Katsumata H."/>
            <person name="Baba S."/>
            <person name="Yamazaki S."/>
            <person name="Fujita N."/>
        </authorList>
    </citation>
    <scope>NUCLEOTIDE SEQUENCE [LARGE SCALE GENOMIC DNA]</scope>
    <source>
        <strain evidence="5 6">NBRC 108229</strain>
    </source>
</reference>
<dbReference type="PANTHER" id="PTHR30055:SF237">
    <property type="entry name" value="TRANSCRIPTIONAL REPRESSOR MCE3R"/>
    <property type="match status" value="1"/>
</dbReference>
<feature type="DNA-binding region" description="H-T-H motif" evidence="2">
    <location>
        <begin position="259"/>
        <end position="278"/>
    </location>
</feature>
<dbReference type="PROSITE" id="PS50977">
    <property type="entry name" value="HTH_TETR_2"/>
    <property type="match status" value="2"/>
</dbReference>
<keyword evidence="1 2" id="KW-0238">DNA-binding</keyword>
<feature type="region of interest" description="Disordered" evidence="3">
    <location>
        <begin position="16"/>
        <end position="37"/>
    </location>
</feature>
<dbReference type="Gene3D" id="1.10.10.60">
    <property type="entry name" value="Homeodomain-like"/>
    <property type="match status" value="2"/>
</dbReference>
<dbReference type="InterPro" id="IPR009057">
    <property type="entry name" value="Homeodomain-like_sf"/>
</dbReference>
<gene>
    <name evidence="5" type="ORF">GONAM_32_00650</name>
</gene>
<feature type="DNA-binding region" description="H-T-H motif" evidence="2">
    <location>
        <begin position="62"/>
        <end position="81"/>
    </location>
</feature>
<comment type="caution">
    <text evidence="5">The sequence shown here is derived from an EMBL/GenBank/DDBJ whole genome shotgun (WGS) entry which is preliminary data.</text>
</comment>
<sequence length="416" mass="45609">MSRERRIRLESVAMTVRPGTSTSDTSQTDAPGIRRRRPADRRRLIIDAAAKAFSDGGYHAVRLDDIADAVGISAPALYRHFPNKYALFAETTAVLAQSLRSALDAVDTDGDDELRDLLVAITAASFENRRTGGLYRWESRYLEPADRDIVRDVVVHQHRRVRAAARRLRPDLGDADANLIVAAMTSVAASPTTHRSSLPAREVTALVSEAALDLLDVDLPDPVEPPAPAVHGLAPAAKREIILTEAINLFAARGFRDVTIEDIAHAADLPASGVYRHFPSKVAILEASFWRATDRVTTAISDALADATTPHEALAGMVRRYVRLTCSSTDLISVYETEIGHATPEARDALRNQQRITVEEWATWMSRERANLPITHARFLVHAALNVVTDLSRLRPQPSPERIEALSVRILLGGNG</sequence>
<feature type="domain" description="HTH tetR-type" evidence="4">
    <location>
        <begin position="236"/>
        <end position="296"/>
    </location>
</feature>
<feature type="compositionally biased region" description="Polar residues" evidence="3">
    <location>
        <begin position="18"/>
        <end position="28"/>
    </location>
</feature>
<dbReference type="Pfam" id="PF00440">
    <property type="entry name" value="TetR_N"/>
    <property type="match status" value="2"/>
</dbReference>